<dbReference type="EMBL" id="JACSQW010000004">
    <property type="protein sequence ID" value="MBD7894532.1"/>
    <property type="molecule type" value="Genomic_DNA"/>
</dbReference>
<evidence type="ECO:0000313" key="2">
    <source>
        <dbReference type="Proteomes" id="UP000616837"/>
    </source>
</evidence>
<name>A0ABR8PB97_9LACO</name>
<dbReference type="RefSeq" id="WP_191683908.1">
    <property type="nucleotide sequence ID" value="NZ_JACSQW010000004.1"/>
</dbReference>
<comment type="caution">
    <text evidence="1">The sequence shown here is derived from an EMBL/GenBank/DDBJ whole genome shotgun (WGS) entry which is preliminary data.</text>
</comment>
<dbReference type="Proteomes" id="UP000616837">
    <property type="component" value="Unassembled WGS sequence"/>
</dbReference>
<gene>
    <name evidence="1" type="ORF">H9564_02145</name>
</gene>
<accession>A0ABR8PB97</accession>
<reference evidence="1 2" key="1">
    <citation type="submission" date="2020-08" db="EMBL/GenBank/DDBJ databases">
        <title>A Genomic Blueprint of the Chicken Gut Microbiome.</title>
        <authorList>
            <person name="Gilroy R."/>
            <person name="Ravi A."/>
            <person name="Getino M."/>
            <person name="Pursley I."/>
            <person name="Horton D.L."/>
            <person name="Alikhan N.-F."/>
            <person name="Baker D."/>
            <person name="Gharbi K."/>
            <person name="Hall N."/>
            <person name="Watson M."/>
            <person name="Adriaenssens E.M."/>
            <person name="Foster-Nyarko E."/>
            <person name="Jarju S."/>
            <person name="Secka A."/>
            <person name="Antonio M."/>
            <person name="Oren A."/>
            <person name="Chaudhuri R."/>
            <person name="La Ragione R.M."/>
            <person name="Hildebrand F."/>
            <person name="Pallen M.J."/>
        </authorList>
    </citation>
    <scope>NUCLEOTIDE SEQUENCE [LARGE SCALE GENOMIC DNA]</scope>
    <source>
        <strain evidence="1 2">Sa3CUN2</strain>
    </source>
</reference>
<sequence length="192" mass="21496">MSISDVLTKHADAFRQKTGVTNKLSISEMTNLMDSLKWGQSNLLKGTSDQYREANTSTTDHDDWVQMTTSNGNPFHYFPQDIMDNAKYFTYSGTVENMTKYTVIAELVPIGNDNRRINNGVRSGRIYPGQKDYSFSITCPVPKNCPGFQADCYYYGVGNGQSFRMKEERLYVGTLPGIWTPNPADKVGGNAV</sequence>
<organism evidence="1 2">
    <name type="scientific">Limosilactobacillus avistercoris</name>
    <dbReference type="NCBI Taxonomy" id="2762243"/>
    <lineage>
        <taxon>Bacteria</taxon>
        <taxon>Bacillati</taxon>
        <taxon>Bacillota</taxon>
        <taxon>Bacilli</taxon>
        <taxon>Lactobacillales</taxon>
        <taxon>Lactobacillaceae</taxon>
        <taxon>Limosilactobacillus</taxon>
    </lineage>
</organism>
<evidence type="ECO:0000313" key="1">
    <source>
        <dbReference type="EMBL" id="MBD7894532.1"/>
    </source>
</evidence>
<protein>
    <submittedName>
        <fullName evidence="1">Uncharacterized protein</fullName>
    </submittedName>
</protein>
<keyword evidence="2" id="KW-1185">Reference proteome</keyword>
<proteinExistence type="predicted"/>